<dbReference type="InterPro" id="IPR032694">
    <property type="entry name" value="CopC/D"/>
</dbReference>
<evidence type="ECO:0000256" key="3">
    <source>
        <dbReference type="ARBA" id="ARBA00022692"/>
    </source>
</evidence>
<comment type="subcellular location">
    <subcellularLocation>
        <location evidence="1">Cell membrane</location>
        <topology evidence="1">Multi-pass membrane protein</topology>
    </subcellularLocation>
</comment>
<sequence length="380" mass="40283">MAIDVTHAAAAVGWLGAVAGAVVAARFGRRRDAWRPLMRRFARLASVFVFVLLATGLLGALIHVDSVQKLTETRYGLVLLAKLGLAAPLLAVALYNARWGKARLAGERPGEPRRFMFSAAAEVGLGVLVVTAAALMSQTTTSRSIVIAPERRPFEMAAPANDLRVTLRIDPNQTGLNTYRVALADGAGAPAEAQRVRLVFRYQEDQSLGPSTLVLAPAGPGEFSGQGPYMPLEGRWRVEVEVRRADADDARTFFDVRPAGAFAAAVMQRGGPWSLPTAGLSWNQFGGLVLLLAGLGFALSRGTARELNRRLGWAASTGTMAGFGLGVLLLFGVHAHEPPAGLPTNPVFPDADSIARGGRSTRRTASPVTGGRACRRRGST</sequence>
<evidence type="ECO:0000256" key="6">
    <source>
        <dbReference type="SAM" id="MobiDB-lite"/>
    </source>
</evidence>
<accession>A0ABY7M6W5</accession>
<feature type="region of interest" description="Disordered" evidence="6">
    <location>
        <begin position="355"/>
        <end position="380"/>
    </location>
</feature>
<feature type="transmembrane region" description="Helical" evidence="7">
    <location>
        <begin position="6"/>
        <end position="29"/>
    </location>
</feature>
<dbReference type="RefSeq" id="WP_270056675.1">
    <property type="nucleotide sequence ID" value="NZ_CP115149.1"/>
</dbReference>
<feature type="transmembrane region" description="Helical" evidence="7">
    <location>
        <begin position="282"/>
        <end position="299"/>
    </location>
</feature>
<evidence type="ECO:0000256" key="1">
    <source>
        <dbReference type="ARBA" id="ARBA00004651"/>
    </source>
</evidence>
<feature type="domain" description="Copper resistance protein D" evidence="8">
    <location>
        <begin position="37"/>
        <end position="135"/>
    </location>
</feature>
<keyword evidence="4 7" id="KW-1133">Transmembrane helix</keyword>
<feature type="transmembrane region" description="Helical" evidence="7">
    <location>
        <begin position="115"/>
        <end position="136"/>
    </location>
</feature>
<dbReference type="PANTHER" id="PTHR34820:SF4">
    <property type="entry name" value="INNER MEMBRANE PROTEIN YEBZ"/>
    <property type="match status" value="1"/>
</dbReference>
<evidence type="ECO:0000256" key="7">
    <source>
        <dbReference type="SAM" id="Phobius"/>
    </source>
</evidence>
<evidence type="ECO:0000256" key="5">
    <source>
        <dbReference type="ARBA" id="ARBA00023136"/>
    </source>
</evidence>
<protein>
    <submittedName>
        <fullName evidence="9">FixH family protein</fullName>
    </submittedName>
</protein>
<evidence type="ECO:0000313" key="9">
    <source>
        <dbReference type="EMBL" id="WBL36150.1"/>
    </source>
</evidence>
<keyword evidence="3 7" id="KW-0812">Transmembrane</keyword>
<keyword evidence="10" id="KW-1185">Reference proteome</keyword>
<reference evidence="9 10" key="1">
    <citation type="journal article" date="2023" name="ISME J.">
        <title>Thermophilic Dehalococcoidia with unusual traits shed light on an unexpected past.</title>
        <authorList>
            <person name="Palmer M."/>
            <person name="Covington J.K."/>
            <person name="Zhou E.M."/>
            <person name="Thomas S.C."/>
            <person name="Habib N."/>
            <person name="Seymour C.O."/>
            <person name="Lai D."/>
            <person name="Johnston J."/>
            <person name="Hashimi A."/>
            <person name="Jiao J.Y."/>
            <person name="Muok A.R."/>
            <person name="Liu L."/>
            <person name="Xian W.D."/>
            <person name="Zhi X.Y."/>
            <person name="Li M.M."/>
            <person name="Silva L.P."/>
            <person name="Bowen B.P."/>
            <person name="Louie K."/>
            <person name="Briegel A."/>
            <person name="Pett-Ridge J."/>
            <person name="Weber P.K."/>
            <person name="Tocheva E.I."/>
            <person name="Woyke T."/>
            <person name="Northen T.R."/>
            <person name="Mayali X."/>
            <person name="Li W.J."/>
            <person name="Hedlund B.P."/>
        </authorList>
    </citation>
    <scope>NUCLEOTIDE SEQUENCE [LARGE SCALE GENOMIC DNA]</scope>
    <source>
        <strain evidence="9 10">YIM 72310</strain>
    </source>
</reference>
<dbReference type="PANTHER" id="PTHR34820">
    <property type="entry name" value="INNER MEMBRANE PROTEIN YEBZ"/>
    <property type="match status" value="1"/>
</dbReference>
<feature type="transmembrane region" description="Helical" evidence="7">
    <location>
        <begin position="41"/>
        <end position="63"/>
    </location>
</feature>
<evidence type="ECO:0000259" key="8">
    <source>
        <dbReference type="Pfam" id="PF05425"/>
    </source>
</evidence>
<name>A0ABY7M6W5_9CHLR</name>
<gene>
    <name evidence="9" type="ORF">O0235_00570</name>
</gene>
<keyword evidence="2" id="KW-1003">Cell membrane</keyword>
<dbReference type="Pfam" id="PF05425">
    <property type="entry name" value="CopD"/>
    <property type="match status" value="1"/>
</dbReference>
<evidence type="ECO:0000256" key="2">
    <source>
        <dbReference type="ARBA" id="ARBA00022475"/>
    </source>
</evidence>
<evidence type="ECO:0000256" key="4">
    <source>
        <dbReference type="ARBA" id="ARBA00022989"/>
    </source>
</evidence>
<dbReference type="EMBL" id="CP115149">
    <property type="protein sequence ID" value="WBL36150.1"/>
    <property type="molecule type" value="Genomic_DNA"/>
</dbReference>
<evidence type="ECO:0000313" key="10">
    <source>
        <dbReference type="Proteomes" id="UP001212803"/>
    </source>
</evidence>
<feature type="transmembrane region" description="Helical" evidence="7">
    <location>
        <begin position="311"/>
        <end position="333"/>
    </location>
</feature>
<proteinExistence type="predicted"/>
<feature type="transmembrane region" description="Helical" evidence="7">
    <location>
        <begin position="75"/>
        <end position="95"/>
    </location>
</feature>
<dbReference type="InterPro" id="IPR008457">
    <property type="entry name" value="Cu-R_CopD_dom"/>
</dbReference>
<organism evidence="9 10">
    <name type="scientific">Tepidiforma flava</name>
    <dbReference type="NCBI Taxonomy" id="3004094"/>
    <lineage>
        <taxon>Bacteria</taxon>
        <taxon>Bacillati</taxon>
        <taxon>Chloroflexota</taxon>
        <taxon>Tepidiformia</taxon>
        <taxon>Tepidiformales</taxon>
        <taxon>Tepidiformaceae</taxon>
        <taxon>Tepidiforma</taxon>
    </lineage>
</organism>
<dbReference type="Proteomes" id="UP001212803">
    <property type="component" value="Chromosome"/>
</dbReference>
<keyword evidence="5 7" id="KW-0472">Membrane</keyword>